<reference evidence="6" key="1">
    <citation type="submission" date="2017-09" db="EMBL/GenBank/DDBJ databases">
        <title>Depth-based differentiation of microbial function through sediment-hosted aquifers and enrichment of novel symbionts in the deep terrestrial subsurface.</title>
        <authorList>
            <person name="Probst A.J."/>
            <person name="Ladd B."/>
            <person name="Jarett J.K."/>
            <person name="Geller-Mcgrath D.E."/>
            <person name="Sieber C.M.K."/>
            <person name="Emerson J.B."/>
            <person name="Anantharaman K."/>
            <person name="Thomas B.C."/>
            <person name="Malmstrom R."/>
            <person name="Stieglmeier M."/>
            <person name="Klingl A."/>
            <person name="Woyke T."/>
            <person name="Ryan C.M."/>
            <person name="Banfield J.F."/>
        </authorList>
    </citation>
    <scope>NUCLEOTIDE SEQUENCE [LARGE SCALE GENOMIC DNA]</scope>
</reference>
<dbReference type="SUPFAM" id="SSF110849">
    <property type="entry name" value="ParB/Sulfiredoxin"/>
    <property type="match status" value="1"/>
</dbReference>
<dbReference type="CDD" id="cd16393">
    <property type="entry name" value="SPO0J_N"/>
    <property type="match status" value="1"/>
</dbReference>
<comment type="similarity">
    <text evidence="1">Belongs to the ParB family.</text>
</comment>
<name>A0A2M8KE65_9BACT</name>
<dbReference type="GO" id="GO:0045881">
    <property type="term" value="P:positive regulation of sporulation resulting in formation of a cellular spore"/>
    <property type="evidence" value="ECO:0007669"/>
    <property type="project" value="TreeGrafter"/>
</dbReference>
<dbReference type="SUPFAM" id="SSF109709">
    <property type="entry name" value="KorB DNA-binding domain-like"/>
    <property type="match status" value="1"/>
</dbReference>
<dbReference type="GO" id="GO:0003677">
    <property type="term" value="F:DNA binding"/>
    <property type="evidence" value="ECO:0007669"/>
    <property type="project" value="UniProtKB-KW"/>
</dbReference>
<dbReference type="PANTHER" id="PTHR33375">
    <property type="entry name" value="CHROMOSOME-PARTITIONING PROTEIN PARB-RELATED"/>
    <property type="match status" value="1"/>
</dbReference>
<dbReference type="AlphaFoldDB" id="A0A2M8KE65"/>
<dbReference type="SMART" id="SM00470">
    <property type="entry name" value="ParB"/>
    <property type="match status" value="1"/>
</dbReference>
<gene>
    <name evidence="5" type="ORF">COU81_01840</name>
</gene>
<comment type="caution">
    <text evidence="5">The sequence shown here is derived from an EMBL/GenBank/DDBJ whole genome shotgun (WGS) entry which is preliminary data.</text>
</comment>
<dbReference type="Proteomes" id="UP000231450">
    <property type="component" value="Unassembled WGS sequence"/>
</dbReference>
<accession>A0A2M8KE65</accession>
<sequence length="306" mass="34042">MQNKNLGKGLQSLIPQKVNSTAGNNAYPKISQPLRHGGSQNHKESVFNIETNNIVPNSHQPRYYFDPEKLKDLASSIKEHGILQPLILTKISGVAVGQPVQYQLIAGQRRWEAAKMLKLPHVPAIVRDSSTQQRLEIALVENIQRADLNPMEEATAYKSLQEEFGLSHQQIAQKVGKSREVVSNAIRLLGLPDEIKDAIRKGRISEGHGRVLAGIKNQRQQKELFEEVLTGSLSVRQIEQKARIIQPQQARPRKVSSLSPFIKKIQQDVGKFFGAKVSVAGNKDSGKISVSYDSSDELQKILGKLK</sequence>
<dbReference type="InterPro" id="IPR057240">
    <property type="entry name" value="ParB_dimer_C"/>
</dbReference>
<feature type="domain" description="ParB-like N-terminal" evidence="4">
    <location>
        <begin position="42"/>
        <end position="143"/>
    </location>
</feature>
<dbReference type="Pfam" id="PF17762">
    <property type="entry name" value="HTH_ParB"/>
    <property type="match status" value="1"/>
</dbReference>
<dbReference type="PANTHER" id="PTHR33375:SF1">
    <property type="entry name" value="CHROMOSOME-PARTITIONING PROTEIN PARB-RELATED"/>
    <property type="match status" value="1"/>
</dbReference>
<protein>
    <submittedName>
        <fullName evidence="5">Chromosome partitioning protein ParB</fullName>
    </submittedName>
</protein>
<keyword evidence="2" id="KW-0159">Chromosome partition</keyword>
<dbReference type="Gene3D" id="1.10.10.2830">
    <property type="match status" value="1"/>
</dbReference>
<dbReference type="Gene3D" id="3.90.1530.30">
    <property type="match status" value="1"/>
</dbReference>
<dbReference type="InterPro" id="IPR036086">
    <property type="entry name" value="ParB/Sulfiredoxin_sf"/>
</dbReference>
<dbReference type="InterPro" id="IPR003115">
    <property type="entry name" value="ParB_N"/>
</dbReference>
<dbReference type="EMBL" id="PFDW01000042">
    <property type="protein sequence ID" value="PJE58221.1"/>
    <property type="molecule type" value="Genomic_DNA"/>
</dbReference>
<dbReference type="GO" id="GO:0005694">
    <property type="term" value="C:chromosome"/>
    <property type="evidence" value="ECO:0007669"/>
    <property type="project" value="TreeGrafter"/>
</dbReference>
<evidence type="ECO:0000256" key="1">
    <source>
        <dbReference type="ARBA" id="ARBA00006295"/>
    </source>
</evidence>
<evidence type="ECO:0000256" key="3">
    <source>
        <dbReference type="ARBA" id="ARBA00023125"/>
    </source>
</evidence>
<proteinExistence type="inferred from homology"/>
<dbReference type="InterPro" id="IPR050336">
    <property type="entry name" value="Chromosome_partition/occlusion"/>
</dbReference>
<dbReference type="GO" id="GO:0007059">
    <property type="term" value="P:chromosome segregation"/>
    <property type="evidence" value="ECO:0007669"/>
    <property type="project" value="UniProtKB-KW"/>
</dbReference>
<dbReference type="FunFam" id="1.10.10.2830:FF:000001">
    <property type="entry name" value="Chromosome partitioning protein ParB"/>
    <property type="match status" value="1"/>
</dbReference>
<dbReference type="Pfam" id="PF23552">
    <property type="entry name" value="ParB_C"/>
    <property type="match status" value="1"/>
</dbReference>
<dbReference type="InterPro" id="IPR004437">
    <property type="entry name" value="ParB/RepB/Spo0J"/>
</dbReference>
<keyword evidence="3" id="KW-0238">DNA-binding</keyword>
<organism evidence="5 6">
    <name type="scientific">Candidatus Portnoybacteria bacterium CG10_big_fil_rev_8_21_14_0_10_36_7</name>
    <dbReference type="NCBI Taxonomy" id="1974812"/>
    <lineage>
        <taxon>Bacteria</taxon>
        <taxon>Candidatus Portnoyibacteriota</taxon>
    </lineage>
</organism>
<evidence type="ECO:0000313" key="6">
    <source>
        <dbReference type="Proteomes" id="UP000231450"/>
    </source>
</evidence>
<dbReference type="Pfam" id="PF02195">
    <property type="entry name" value="ParB_N"/>
    <property type="match status" value="1"/>
</dbReference>
<evidence type="ECO:0000313" key="5">
    <source>
        <dbReference type="EMBL" id="PJE58221.1"/>
    </source>
</evidence>
<dbReference type="NCBIfam" id="TIGR00180">
    <property type="entry name" value="parB_part"/>
    <property type="match status" value="1"/>
</dbReference>
<dbReference type="FunFam" id="3.90.1530.30:FF:000001">
    <property type="entry name" value="Chromosome partitioning protein ParB"/>
    <property type="match status" value="1"/>
</dbReference>
<dbReference type="InterPro" id="IPR041468">
    <property type="entry name" value="HTH_ParB/Spo0J"/>
</dbReference>
<evidence type="ECO:0000256" key="2">
    <source>
        <dbReference type="ARBA" id="ARBA00022829"/>
    </source>
</evidence>
<evidence type="ECO:0000259" key="4">
    <source>
        <dbReference type="SMART" id="SM00470"/>
    </source>
</evidence>